<keyword evidence="1" id="KW-0812">Transmembrane</keyword>
<keyword evidence="1" id="KW-0472">Membrane</keyword>
<dbReference type="EMBL" id="VSSQ01021653">
    <property type="protein sequence ID" value="MPM67378.1"/>
    <property type="molecule type" value="Genomic_DNA"/>
</dbReference>
<name>A0A645BQI5_9ZZZZ</name>
<evidence type="ECO:0000313" key="2">
    <source>
        <dbReference type="EMBL" id="MPM67378.1"/>
    </source>
</evidence>
<protein>
    <submittedName>
        <fullName evidence="2">Uncharacterized protein</fullName>
    </submittedName>
</protein>
<organism evidence="2">
    <name type="scientific">bioreactor metagenome</name>
    <dbReference type="NCBI Taxonomy" id="1076179"/>
    <lineage>
        <taxon>unclassified sequences</taxon>
        <taxon>metagenomes</taxon>
        <taxon>ecological metagenomes</taxon>
    </lineage>
</organism>
<gene>
    <name evidence="2" type="ORF">SDC9_114300</name>
</gene>
<feature type="transmembrane region" description="Helical" evidence="1">
    <location>
        <begin position="54"/>
        <end position="73"/>
    </location>
</feature>
<reference evidence="2" key="1">
    <citation type="submission" date="2019-08" db="EMBL/GenBank/DDBJ databases">
        <authorList>
            <person name="Kucharzyk K."/>
            <person name="Murdoch R.W."/>
            <person name="Higgins S."/>
            <person name="Loffler F."/>
        </authorList>
    </citation>
    <scope>NUCLEOTIDE SEQUENCE</scope>
</reference>
<comment type="caution">
    <text evidence="2">The sequence shown here is derived from an EMBL/GenBank/DDBJ whole genome shotgun (WGS) entry which is preliminary data.</text>
</comment>
<keyword evidence="1" id="KW-1133">Transmembrane helix</keyword>
<evidence type="ECO:0000256" key="1">
    <source>
        <dbReference type="SAM" id="Phobius"/>
    </source>
</evidence>
<sequence length="101" mass="12365">MTKRLFVIACIFLFVIGHIFTRRKHMQKPLVWRGFLSESMWVDDYGNLSLSRKMVFWANYPFSYAKFLWVVVWDRIDRLCFRNSRARYTKTVIEYHKSCKI</sequence>
<dbReference type="AlphaFoldDB" id="A0A645BQI5"/>
<accession>A0A645BQI5</accession>
<proteinExistence type="predicted"/>